<keyword evidence="5 7" id="KW-1133">Transmembrane helix</keyword>
<dbReference type="OrthoDB" id="9770347at2"/>
<feature type="transmembrane region" description="Helical" evidence="7">
    <location>
        <begin position="121"/>
        <end position="145"/>
    </location>
</feature>
<dbReference type="Pfam" id="PF13440">
    <property type="entry name" value="Polysacc_synt_3"/>
    <property type="match status" value="1"/>
</dbReference>
<evidence type="ECO:0000313" key="8">
    <source>
        <dbReference type="EMBL" id="AFZ22702.1"/>
    </source>
</evidence>
<protein>
    <submittedName>
        <fullName evidence="8">Membrane protein involved in the export of O-antigen and teichoic acid</fullName>
    </submittedName>
</protein>
<dbReference type="PATRIC" id="fig|56107.3.peg.381"/>
<evidence type="ECO:0000256" key="4">
    <source>
        <dbReference type="ARBA" id="ARBA00022692"/>
    </source>
</evidence>
<feature type="transmembrane region" description="Helical" evidence="7">
    <location>
        <begin position="364"/>
        <end position="382"/>
    </location>
</feature>
<feature type="transmembrane region" description="Helical" evidence="7">
    <location>
        <begin position="252"/>
        <end position="276"/>
    </location>
</feature>
<keyword evidence="9" id="KW-1185">Reference proteome</keyword>
<dbReference type="Proteomes" id="UP000010475">
    <property type="component" value="Chromosome"/>
</dbReference>
<sequence length="416" mass="47095">MLINKLKHRLSNQYIGNISWMGGAEFANRIFRLGTTVIVARVLNPYDYGLVAVVLATNEIINIFTLKAGIGAKLIQASKENVAILCDTVYWMNWILCIGLFIIQCFVAFPIAWFYGDNRVILPICVISITYLFLPFYAVQIALIFRENKFKTIALCNISQSLFGSIITVILALLGMGIWAIILPIVLTHPLWVIINLMNHRWRPTKSFTLYRWQEISSFALNVLGVEILNKLRANLDYLIIGRFLGIDNLGIYYFAFNAGIGISLNVINTLTWSLLPYFCEAREQINELKKRYFSSLKVIASIIVPLVLLQSALAPIYVPIIFGQKWVDAIPILVVICLSAIPRPFAEAAGHLLKAFDKPSVDLYFNLLFTVIFVMGLLFAVHWGILWVAVSVLVSHIVIMPIFSVCVSRYVFYKK</sequence>
<evidence type="ECO:0000256" key="3">
    <source>
        <dbReference type="ARBA" id="ARBA00022475"/>
    </source>
</evidence>
<feature type="transmembrane region" description="Helical" evidence="7">
    <location>
        <begin position="94"/>
        <end position="115"/>
    </location>
</feature>
<evidence type="ECO:0000256" key="6">
    <source>
        <dbReference type="ARBA" id="ARBA00023136"/>
    </source>
</evidence>
<dbReference type="AlphaFoldDB" id="K9WT51"/>
<evidence type="ECO:0000256" key="5">
    <source>
        <dbReference type="ARBA" id="ARBA00022989"/>
    </source>
</evidence>
<accession>K9WT51</accession>
<dbReference type="InterPro" id="IPR050833">
    <property type="entry name" value="Poly_Biosynth_Transport"/>
</dbReference>
<comment type="similarity">
    <text evidence="2">Belongs to the polysaccharide synthase family.</text>
</comment>
<dbReference type="PANTHER" id="PTHR30250">
    <property type="entry name" value="PST FAMILY PREDICTED COLANIC ACID TRANSPORTER"/>
    <property type="match status" value="1"/>
</dbReference>
<gene>
    <name evidence="8" type="ORF">Cylst_0342</name>
</gene>
<evidence type="ECO:0000256" key="1">
    <source>
        <dbReference type="ARBA" id="ARBA00004651"/>
    </source>
</evidence>
<dbReference type="HOGENOM" id="CLU_026911_7_0_3"/>
<evidence type="ECO:0000256" key="2">
    <source>
        <dbReference type="ARBA" id="ARBA00007430"/>
    </source>
</evidence>
<feature type="transmembrane region" description="Helical" evidence="7">
    <location>
        <begin position="388"/>
        <end position="413"/>
    </location>
</feature>
<name>K9WT51_9NOST</name>
<dbReference type="EMBL" id="CP003642">
    <property type="protein sequence ID" value="AFZ22702.1"/>
    <property type="molecule type" value="Genomic_DNA"/>
</dbReference>
<organism evidence="8 9">
    <name type="scientific">Cylindrospermum stagnale PCC 7417</name>
    <dbReference type="NCBI Taxonomy" id="56107"/>
    <lineage>
        <taxon>Bacteria</taxon>
        <taxon>Bacillati</taxon>
        <taxon>Cyanobacteriota</taxon>
        <taxon>Cyanophyceae</taxon>
        <taxon>Nostocales</taxon>
        <taxon>Nostocaceae</taxon>
        <taxon>Cylindrospermum</taxon>
    </lineage>
</organism>
<dbReference type="KEGG" id="csg:Cylst_0342"/>
<keyword evidence="3" id="KW-1003">Cell membrane</keyword>
<dbReference type="STRING" id="56107.Cylst_0342"/>
<keyword evidence="6 7" id="KW-0472">Membrane</keyword>
<reference evidence="8 9" key="1">
    <citation type="submission" date="2012-06" db="EMBL/GenBank/DDBJ databases">
        <title>Finished chromosome of genome of Cylindrospermum stagnale PCC 7417.</title>
        <authorList>
            <consortium name="US DOE Joint Genome Institute"/>
            <person name="Gugger M."/>
            <person name="Coursin T."/>
            <person name="Rippka R."/>
            <person name="Tandeau De Marsac N."/>
            <person name="Huntemann M."/>
            <person name="Wei C.-L."/>
            <person name="Han J."/>
            <person name="Detter J.C."/>
            <person name="Han C."/>
            <person name="Tapia R."/>
            <person name="Chen A."/>
            <person name="Kyrpides N."/>
            <person name="Mavromatis K."/>
            <person name="Markowitz V."/>
            <person name="Szeto E."/>
            <person name="Ivanova N."/>
            <person name="Pagani I."/>
            <person name="Pati A."/>
            <person name="Goodwin L."/>
            <person name="Nordberg H.P."/>
            <person name="Cantor M.N."/>
            <person name="Hua S.X."/>
            <person name="Woyke T."/>
            <person name="Kerfeld C.A."/>
        </authorList>
    </citation>
    <scope>NUCLEOTIDE SEQUENCE [LARGE SCALE GENOMIC DNA]</scope>
    <source>
        <strain evidence="8 9">PCC 7417</strain>
    </source>
</reference>
<comment type="subcellular location">
    <subcellularLocation>
        <location evidence="1">Cell membrane</location>
        <topology evidence="1">Multi-pass membrane protein</topology>
    </subcellularLocation>
</comment>
<feature type="transmembrane region" description="Helical" evidence="7">
    <location>
        <begin position="297"/>
        <end position="321"/>
    </location>
</feature>
<proteinExistence type="inferred from homology"/>
<dbReference type="eggNOG" id="COG2244">
    <property type="taxonomic scope" value="Bacteria"/>
</dbReference>
<dbReference type="GO" id="GO:0005886">
    <property type="term" value="C:plasma membrane"/>
    <property type="evidence" value="ECO:0007669"/>
    <property type="project" value="UniProtKB-SubCell"/>
</dbReference>
<dbReference type="RefSeq" id="WP_015205960.1">
    <property type="nucleotide sequence ID" value="NC_019757.1"/>
</dbReference>
<evidence type="ECO:0000256" key="7">
    <source>
        <dbReference type="SAM" id="Phobius"/>
    </source>
</evidence>
<dbReference type="CDD" id="cd13127">
    <property type="entry name" value="MATE_tuaB_like"/>
    <property type="match status" value="1"/>
</dbReference>
<feature type="transmembrane region" description="Helical" evidence="7">
    <location>
        <begin position="327"/>
        <end position="343"/>
    </location>
</feature>
<feature type="transmembrane region" description="Helical" evidence="7">
    <location>
        <begin position="152"/>
        <end position="172"/>
    </location>
</feature>
<dbReference type="PANTHER" id="PTHR30250:SF10">
    <property type="entry name" value="LIPOPOLYSACCHARIDE BIOSYNTHESIS PROTEIN WZXC"/>
    <property type="match status" value="1"/>
</dbReference>
<keyword evidence="4 7" id="KW-0812">Transmembrane</keyword>
<evidence type="ECO:0000313" key="9">
    <source>
        <dbReference type="Proteomes" id="UP000010475"/>
    </source>
</evidence>